<dbReference type="EMBL" id="JAIXNE010000003">
    <property type="protein sequence ID" value="MCA6076234.1"/>
    <property type="molecule type" value="Genomic_DNA"/>
</dbReference>
<evidence type="ECO:0000313" key="2">
    <source>
        <dbReference type="EMBL" id="MCA6075057.1"/>
    </source>
</evidence>
<dbReference type="AlphaFoldDB" id="A0A9X1HQT9"/>
<comment type="caution">
    <text evidence="2">The sequence shown here is derived from an EMBL/GenBank/DDBJ whole genome shotgun (WGS) entry which is preliminary data.</text>
</comment>
<evidence type="ECO:0000259" key="1">
    <source>
        <dbReference type="Pfam" id="PF04734"/>
    </source>
</evidence>
<reference evidence="2" key="1">
    <citation type="submission" date="2021-09" db="EMBL/GenBank/DDBJ databases">
        <title>Fulvivirga sp. isolated from coastal sediment.</title>
        <authorList>
            <person name="Yu H."/>
        </authorList>
    </citation>
    <scope>NUCLEOTIDE SEQUENCE</scope>
    <source>
        <strain evidence="2">1062</strain>
    </source>
</reference>
<evidence type="ECO:0000313" key="4">
    <source>
        <dbReference type="EMBL" id="MCA6077362.1"/>
    </source>
</evidence>
<feature type="domain" description="Neutral/alkaline non-lysosomal ceramidase N-terminal" evidence="1">
    <location>
        <begin position="57"/>
        <end position="248"/>
    </location>
</feature>
<evidence type="ECO:0000313" key="5">
    <source>
        <dbReference type="Proteomes" id="UP001139409"/>
    </source>
</evidence>
<dbReference type="Pfam" id="PF04734">
    <property type="entry name" value="Ceramidase_alk"/>
    <property type="match status" value="1"/>
</dbReference>
<protein>
    <submittedName>
        <fullName evidence="2">Neutral/alkaline non-lysosomal ceramidase N-terminal domain-containing protein</fullName>
    </submittedName>
</protein>
<organism evidence="2 5">
    <name type="scientific">Fulvivirga sedimenti</name>
    <dbReference type="NCBI Taxonomy" id="2879465"/>
    <lineage>
        <taxon>Bacteria</taxon>
        <taxon>Pseudomonadati</taxon>
        <taxon>Bacteroidota</taxon>
        <taxon>Cytophagia</taxon>
        <taxon>Cytophagales</taxon>
        <taxon>Fulvivirgaceae</taxon>
        <taxon>Fulvivirga</taxon>
    </lineage>
</organism>
<dbReference type="InterPro" id="IPR031329">
    <property type="entry name" value="NEUT/ALK_ceramidase_N"/>
</dbReference>
<keyword evidence="5" id="KW-1185">Reference proteome</keyword>
<dbReference type="PROSITE" id="PS51257">
    <property type="entry name" value="PROKAR_LIPOPROTEIN"/>
    <property type="match status" value="1"/>
</dbReference>
<dbReference type="EMBL" id="JAIXNE010000002">
    <property type="protein sequence ID" value="MCA6075057.1"/>
    <property type="molecule type" value="Genomic_DNA"/>
</dbReference>
<dbReference type="EMBL" id="JAIXNE010000004">
    <property type="protein sequence ID" value="MCA6077362.1"/>
    <property type="molecule type" value="Genomic_DNA"/>
</dbReference>
<accession>A0A9X1HQT9</accession>
<dbReference type="RefSeq" id="WP_225698163.1">
    <property type="nucleotide sequence ID" value="NZ_JAIXNE010000002.1"/>
</dbReference>
<sequence length="425" mass="46594">MIYQFKSLFIRIIFLSSQMLISSCASDKPSENSLSVGAAFGIINPAPGDFIAGDRNNRKFSGVHDPLFVKAVVVSDSQHTVAIITVDCIGLLYPTLLEIREAVARQISPELLDPSHIVSSSTHTHSGPDVVGLWGQNQQSSGVNTEYMQRLVQIAAAKIIEAFEQKQPAELHYAETTYGEDWVYNISKPEELDRSLGVLQFTDLNGNSIATLTNFACHPTFMDGTNDEVSSDFIGGFYEAMDQELGGTNQYLQGSIGGWVQPEYEEKSFPNAFKRGRELADAVLSSLKNSKATVSTDIQFNRSVFSLPVSNEGFRQLASMGVIDRAITDSVETEIAWFRVGDAEFITHPGETSPVYSLESKKLMNTTGPKFVLGLGMDGLGYIVTPDFFDAENEIPHSEYLTGMSVDKNAGEIILQVIESLTNPE</sequence>
<name>A0A9X1HQT9_9BACT</name>
<dbReference type="Proteomes" id="UP001139409">
    <property type="component" value="Unassembled WGS sequence"/>
</dbReference>
<evidence type="ECO:0000313" key="3">
    <source>
        <dbReference type="EMBL" id="MCA6076234.1"/>
    </source>
</evidence>
<proteinExistence type="predicted"/>
<gene>
    <name evidence="2" type="ORF">LDX50_09260</name>
    <name evidence="3" type="ORF">LDX50_15230</name>
    <name evidence="4" type="ORF">LDX50_20950</name>
</gene>